<dbReference type="InterPro" id="IPR053040">
    <property type="entry name" value="LRR-containing_protein_71"/>
</dbReference>
<gene>
    <name evidence="1" type="ORF">LSINAPIS_LOCUS10268</name>
</gene>
<proteinExistence type="predicted"/>
<dbReference type="Pfam" id="PF13516">
    <property type="entry name" value="LRR_6"/>
    <property type="match status" value="3"/>
</dbReference>
<dbReference type="PANTHER" id="PTHR46984">
    <property type="entry name" value="LEUCINE-RICH REPEAT-CONTAINING PROTEIN 71"/>
    <property type="match status" value="1"/>
</dbReference>
<sequence>MEPSCSPSSEVPLLPNDFCRYLPQACNQLQLKSDVIITKIVQDEYISMVAAGKIKKGKSRAKLVQSRTDVGSDQDADEKSICALQTISADSKAVRINATFDTEDNLVQLEFIKNKYIIPRQLWKIIALIIKFYPYLTKVSLDSGFDQFAIYEIHKMLPFSRITQIDLCNSYVPQANYYILLDSETNLQHLSLSRCRLDDDAFEMITLRLVFPLPASNKLRSLNVSSNSITDKGITSLANALRSNRKLCYLNLSDNCISDNGAQLIFKTLLEFPITSEEIVGVKSRHLAFLKKKDEMIKKLLIDLKMSDLDKKKKKASKPTVVPSSAKKKLDKESSLKCMIDTFTNLNLESALYEKAVNIANSEMSEFTDPYSSDNTYLNDGVTYCRGNNELCYLNLSYNNLSNLSMKILLKVLIYQDMIQRTPKGLINVIVEGNPIPVPCEELQSIDDMISIGFNSRRKMSVSKRRYSKILK</sequence>
<dbReference type="AlphaFoldDB" id="A0A5E4QMA5"/>
<dbReference type="Gene3D" id="3.80.10.10">
    <property type="entry name" value="Ribonuclease Inhibitor"/>
    <property type="match status" value="1"/>
</dbReference>
<dbReference type="SMART" id="SM00368">
    <property type="entry name" value="LRR_RI"/>
    <property type="match status" value="3"/>
</dbReference>
<protein>
    <recommendedName>
        <fullName evidence="3">Leucine-rich repeat-containing protein 71</fullName>
    </recommendedName>
</protein>
<reference evidence="1 2" key="1">
    <citation type="submission" date="2017-07" db="EMBL/GenBank/DDBJ databases">
        <authorList>
            <person name="Talla V."/>
            <person name="Backstrom N."/>
        </authorList>
    </citation>
    <scope>NUCLEOTIDE SEQUENCE [LARGE SCALE GENOMIC DNA]</scope>
</reference>
<dbReference type="InterPro" id="IPR001611">
    <property type="entry name" value="Leu-rich_rpt"/>
</dbReference>
<dbReference type="PROSITE" id="PS51450">
    <property type="entry name" value="LRR"/>
    <property type="match status" value="1"/>
</dbReference>
<evidence type="ECO:0000313" key="2">
    <source>
        <dbReference type="Proteomes" id="UP000324832"/>
    </source>
</evidence>
<name>A0A5E4QMA5_9NEOP</name>
<dbReference type="PANTHER" id="PTHR46984:SF1">
    <property type="entry name" value="LEUCINE-RICH REPEAT-CONTAINING PROTEIN 71"/>
    <property type="match status" value="1"/>
</dbReference>
<dbReference type="InterPro" id="IPR032675">
    <property type="entry name" value="LRR_dom_sf"/>
</dbReference>
<evidence type="ECO:0000313" key="1">
    <source>
        <dbReference type="EMBL" id="VVC99378.1"/>
    </source>
</evidence>
<dbReference type="SUPFAM" id="SSF52047">
    <property type="entry name" value="RNI-like"/>
    <property type="match status" value="1"/>
</dbReference>
<dbReference type="EMBL" id="FZQP02004111">
    <property type="protein sequence ID" value="VVC99378.1"/>
    <property type="molecule type" value="Genomic_DNA"/>
</dbReference>
<keyword evidence="2" id="KW-1185">Reference proteome</keyword>
<accession>A0A5E4QMA5</accession>
<organism evidence="1 2">
    <name type="scientific">Leptidea sinapis</name>
    <dbReference type="NCBI Taxonomy" id="189913"/>
    <lineage>
        <taxon>Eukaryota</taxon>
        <taxon>Metazoa</taxon>
        <taxon>Ecdysozoa</taxon>
        <taxon>Arthropoda</taxon>
        <taxon>Hexapoda</taxon>
        <taxon>Insecta</taxon>
        <taxon>Pterygota</taxon>
        <taxon>Neoptera</taxon>
        <taxon>Endopterygota</taxon>
        <taxon>Lepidoptera</taxon>
        <taxon>Glossata</taxon>
        <taxon>Ditrysia</taxon>
        <taxon>Papilionoidea</taxon>
        <taxon>Pieridae</taxon>
        <taxon>Dismorphiinae</taxon>
        <taxon>Leptidea</taxon>
    </lineage>
</organism>
<evidence type="ECO:0008006" key="3">
    <source>
        <dbReference type="Google" id="ProtNLM"/>
    </source>
</evidence>
<dbReference type="Proteomes" id="UP000324832">
    <property type="component" value="Unassembled WGS sequence"/>
</dbReference>